<accession>A0ABD5P6T4</accession>
<protein>
    <recommendedName>
        <fullName evidence="3">Tat (Twin-arginine translocation) pathway signal sequence</fullName>
    </recommendedName>
</protein>
<proteinExistence type="predicted"/>
<gene>
    <name evidence="1" type="ORF">ACFO0N_00145</name>
</gene>
<sequence>MEADFPVARRDVLRAAGVAAVGTLVGLAGCIDLDGLLSIPAVTFVNDTYGYSLRYPEAWTVDGADPATVVFASEAVDTSLVVNASAADGSSLAGRVAVARESLVTGGSRLLTDEATSLASGQAAHVLDWESETGEQYAALLTGRDEVSFLLWYVRGSDPSLDDEAVWRTVSRSFAFS</sequence>
<dbReference type="RefSeq" id="WP_267624707.1">
    <property type="nucleotide sequence ID" value="NZ_JAODIW010000010.1"/>
</dbReference>
<reference evidence="1 2" key="1">
    <citation type="journal article" date="2019" name="Int. J. Syst. Evol. Microbiol.">
        <title>The Global Catalogue of Microorganisms (GCM) 10K type strain sequencing project: providing services to taxonomists for standard genome sequencing and annotation.</title>
        <authorList>
            <consortium name="The Broad Institute Genomics Platform"/>
            <consortium name="The Broad Institute Genome Sequencing Center for Infectious Disease"/>
            <person name="Wu L."/>
            <person name="Ma J."/>
        </authorList>
    </citation>
    <scope>NUCLEOTIDE SEQUENCE [LARGE SCALE GENOMIC DNA]</scope>
    <source>
        <strain evidence="1 2">CGMCC 1.12553</strain>
    </source>
</reference>
<organism evidence="1 2">
    <name type="scientific">Halobium salinum</name>
    <dbReference type="NCBI Taxonomy" id="1364940"/>
    <lineage>
        <taxon>Archaea</taxon>
        <taxon>Methanobacteriati</taxon>
        <taxon>Methanobacteriota</taxon>
        <taxon>Stenosarchaea group</taxon>
        <taxon>Halobacteria</taxon>
        <taxon>Halobacteriales</taxon>
        <taxon>Haloferacaceae</taxon>
        <taxon>Halobium</taxon>
    </lineage>
</organism>
<name>A0ABD5P6T4_9EURY</name>
<dbReference type="Proteomes" id="UP001595921">
    <property type="component" value="Unassembled WGS sequence"/>
</dbReference>
<evidence type="ECO:0008006" key="3">
    <source>
        <dbReference type="Google" id="ProtNLM"/>
    </source>
</evidence>
<dbReference type="EMBL" id="JBHSDS010000001">
    <property type="protein sequence ID" value="MFC4356352.1"/>
    <property type="molecule type" value="Genomic_DNA"/>
</dbReference>
<evidence type="ECO:0000313" key="1">
    <source>
        <dbReference type="EMBL" id="MFC4356352.1"/>
    </source>
</evidence>
<evidence type="ECO:0000313" key="2">
    <source>
        <dbReference type="Proteomes" id="UP001595921"/>
    </source>
</evidence>
<dbReference type="AlphaFoldDB" id="A0ABD5P6T4"/>
<comment type="caution">
    <text evidence="1">The sequence shown here is derived from an EMBL/GenBank/DDBJ whole genome shotgun (WGS) entry which is preliminary data.</text>
</comment>
<keyword evidence="2" id="KW-1185">Reference proteome</keyword>